<dbReference type="AlphaFoldDB" id="A0AAV5AIQ0"/>
<sequence length="107" mass="12244">MEDVAWPRCDSDIDCTNDSICVRPHPSTSLTRIIFQHSDVEELKTVVWNGPRQEIWEQHGGEIFLAVMDWISPKPQTTESYDLESGSISQMPHTATFHSMKRLANTK</sequence>
<accession>A0AAV5AIQ0</accession>
<evidence type="ECO:0000313" key="2">
    <source>
        <dbReference type="Proteomes" id="UP001050691"/>
    </source>
</evidence>
<proteinExistence type="predicted"/>
<protein>
    <submittedName>
        <fullName evidence="1">Uncharacterized protein</fullName>
    </submittedName>
</protein>
<dbReference type="Proteomes" id="UP001050691">
    <property type="component" value="Unassembled WGS sequence"/>
</dbReference>
<dbReference type="EMBL" id="BPWL01000008">
    <property type="protein sequence ID" value="GJJ12998.1"/>
    <property type="molecule type" value="Genomic_DNA"/>
</dbReference>
<comment type="caution">
    <text evidence="1">The sequence shown here is derived from an EMBL/GenBank/DDBJ whole genome shotgun (WGS) entry which is preliminary data.</text>
</comment>
<organism evidence="1 2">
    <name type="scientific">Clathrus columnatus</name>
    <dbReference type="NCBI Taxonomy" id="1419009"/>
    <lineage>
        <taxon>Eukaryota</taxon>
        <taxon>Fungi</taxon>
        <taxon>Dikarya</taxon>
        <taxon>Basidiomycota</taxon>
        <taxon>Agaricomycotina</taxon>
        <taxon>Agaricomycetes</taxon>
        <taxon>Phallomycetidae</taxon>
        <taxon>Phallales</taxon>
        <taxon>Clathraceae</taxon>
        <taxon>Clathrus</taxon>
    </lineage>
</organism>
<gene>
    <name evidence="1" type="ORF">Clacol_007247</name>
</gene>
<reference evidence="1" key="1">
    <citation type="submission" date="2021-10" db="EMBL/GenBank/DDBJ databases">
        <title>De novo Genome Assembly of Clathrus columnatus (Basidiomycota, Fungi) Using Illumina and Nanopore Sequence Data.</title>
        <authorList>
            <person name="Ogiso-Tanaka E."/>
            <person name="Itagaki H."/>
            <person name="Hosoya T."/>
            <person name="Hosaka K."/>
        </authorList>
    </citation>
    <scope>NUCLEOTIDE SEQUENCE</scope>
    <source>
        <strain evidence="1">MO-923</strain>
    </source>
</reference>
<evidence type="ECO:0000313" key="1">
    <source>
        <dbReference type="EMBL" id="GJJ12998.1"/>
    </source>
</evidence>
<keyword evidence="2" id="KW-1185">Reference proteome</keyword>
<name>A0AAV5AIQ0_9AGAM</name>